<feature type="region of interest" description="Disordered" evidence="1">
    <location>
        <begin position="1"/>
        <end position="97"/>
    </location>
</feature>
<evidence type="ECO:0000313" key="3">
    <source>
        <dbReference type="Proteomes" id="UP001311232"/>
    </source>
</evidence>
<keyword evidence="3" id="KW-1185">Reference proteome</keyword>
<reference evidence="2 3" key="1">
    <citation type="submission" date="2021-06" db="EMBL/GenBank/DDBJ databases">
        <authorList>
            <person name="Palmer J.M."/>
        </authorList>
    </citation>
    <scope>NUCLEOTIDE SEQUENCE [LARGE SCALE GENOMIC DNA]</scope>
    <source>
        <strain evidence="2 3">MEX-2019</strain>
        <tissue evidence="2">Muscle</tissue>
    </source>
</reference>
<evidence type="ECO:0000256" key="1">
    <source>
        <dbReference type="SAM" id="MobiDB-lite"/>
    </source>
</evidence>
<sequence>MHFRQEIQEVHGDPDEIQKANEVETKFYPKIRRSPMNPDVPATKLTLEPTLNQQGIRRPTERSSGLSEVPVRRPAAEPSRRSPADLRRSPADLRWSR</sequence>
<feature type="compositionally biased region" description="Basic and acidic residues" evidence="1">
    <location>
        <begin position="70"/>
        <end position="97"/>
    </location>
</feature>
<accession>A0AAV9RE01</accession>
<evidence type="ECO:0000313" key="2">
    <source>
        <dbReference type="EMBL" id="KAK5607211.1"/>
    </source>
</evidence>
<organism evidence="2 3">
    <name type="scientific">Crenichthys baileyi</name>
    <name type="common">White River springfish</name>
    <dbReference type="NCBI Taxonomy" id="28760"/>
    <lineage>
        <taxon>Eukaryota</taxon>
        <taxon>Metazoa</taxon>
        <taxon>Chordata</taxon>
        <taxon>Craniata</taxon>
        <taxon>Vertebrata</taxon>
        <taxon>Euteleostomi</taxon>
        <taxon>Actinopterygii</taxon>
        <taxon>Neopterygii</taxon>
        <taxon>Teleostei</taxon>
        <taxon>Neoteleostei</taxon>
        <taxon>Acanthomorphata</taxon>
        <taxon>Ovalentaria</taxon>
        <taxon>Atherinomorphae</taxon>
        <taxon>Cyprinodontiformes</taxon>
        <taxon>Goodeidae</taxon>
        <taxon>Crenichthys</taxon>
    </lineage>
</organism>
<gene>
    <name evidence="2" type="ORF">CRENBAI_004597</name>
</gene>
<comment type="caution">
    <text evidence="2">The sequence shown here is derived from an EMBL/GenBank/DDBJ whole genome shotgun (WGS) entry which is preliminary data.</text>
</comment>
<dbReference type="EMBL" id="JAHHUM010002030">
    <property type="protein sequence ID" value="KAK5607211.1"/>
    <property type="molecule type" value="Genomic_DNA"/>
</dbReference>
<proteinExistence type="predicted"/>
<dbReference type="Proteomes" id="UP001311232">
    <property type="component" value="Unassembled WGS sequence"/>
</dbReference>
<protein>
    <submittedName>
        <fullName evidence="2">Uncharacterized protein</fullName>
    </submittedName>
</protein>
<dbReference type="AlphaFoldDB" id="A0AAV9RE01"/>
<feature type="compositionally biased region" description="Basic and acidic residues" evidence="1">
    <location>
        <begin position="1"/>
        <end position="27"/>
    </location>
</feature>
<name>A0AAV9RE01_9TELE</name>